<sequence>MGKTKSWEKNKAKLVAAAESYDKLKSDYENLLKENASLKDESKAKAAATQSCYSSSVPTYDAKYCYSSSVPTYDAQRCYSSGVPTYDPQCCYSSRPSIMVYQTTGYKPELCPRFPQQRETLSLDAGFAQTPVLQELLYYRDHIVYPVQIRDEMENLGLDPSTTGLNNKDLGIVSSKIAPSVVAVSSFLRSKRKINCSGLIIHWSSSEKEATILTSAKLLYHPKDSKVEFHLIVRMADGTLLLAKEEHVDYSYNILTLKVKPIVEPEVVDLRSRQVDIVDGMKVISLGIPEIGEGGPLVTDTGYVVGINFFGQYQRAHPLPTPTILSCLEMWKSFSTILRPWFGIRVLDVKQYCNLLSTPEKKVDASDRDLYIFVEEVYEGSVAHKNNIKSRDIVATLNGTQIETAKQYSQLLSEASRAASACDSGHRLMAVINPFDRPIDDIIIEADYISVDDKRFSSW</sequence>
<evidence type="ECO:0000256" key="1">
    <source>
        <dbReference type="SAM" id="Coils"/>
    </source>
</evidence>
<evidence type="ECO:0000313" key="2">
    <source>
        <dbReference type="EMBL" id="KAK1381428.1"/>
    </source>
</evidence>
<reference evidence="2" key="1">
    <citation type="submission" date="2023-02" db="EMBL/GenBank/DDBJ databases">
        <title>Genome of toxic invasive species Heracleum sosnowskyi carries increased number of genes despite the absence of recent whole-genome duplications.</title>
        <authorList>
            <person name="Schelkunov M."/>
            <person name="Shtratnikova V."/>
            <person name="Makarenko M."/>
            <person name="Klepikova A."/>
            <person name="Omelchenko D."/>
            <person name="Novikova G."/>
            <person name="Obukhova E."/>
            <person name="Bogdanov V."/>
            <person name="Penin A."/>
            <person name="Logacheva M."/>
        </authorList>
    </citation>
    <scope>NUCLEOTIDE SEQUENCE</scope>
    <source>
        <strain evidence="2">Hsosn_3</strain>
        <tissue evidence="2">Leaf</tissue>
    </source>
</reference>
<dbReference type="InterPro" id="IPR009003">
    <property type="entry name" value="Peptidase_S1_PA"/>
</dbReference>
<keyword evidence="3" id="KW-1185">Reference proteome</keyword>
<dbReference type="PANTHER" id="PTHR47389:SF4">
    <property type="entry name" value="OS09G0436400 PROTEIN"/>
    <property type="match status" value="1"/>
</dbReference>
<organism evidence="2 3">
    <name type="scientific">Heracleum sosnowskyi</name>
    <dbReference type="NCBI Taxonomy" id="360622"/>
    <lineage>
        <taxon>Eukaryota</taxon>
        <taxon>Viridiplantae</taxon>
        <taxon>Streptophyta</taxon>
        <taxon>Embryophyta</taxon>
        <taxon>Tracheophyta</taxon>
        <taxon>Spermatophyta</taxon>
        <taxon>Magnoliopsida</taxon>
        <taxon>eudicotyledons</taxon>
        <taxon>Gunneridae</taxon>
        <taxon>Pentapetalae</taxon>
        <taxon>asterids</taxon>
        <taxon>campanulids</taxon>
        <taxon>Apiales</taxon>
        <taxon>Apiaceae</taxon>
        <taxon>Apioideae</taxon>
        <taxon>apioid superclade</taxon>
        <taxon>Tordylieae</taxon>
        <taxon>Tordyliinae</taxon>
        <taxon>Heracleum</taxon>
    </lineage>
</organism>
<protein>
    <recommendedName>
        <fullName evidence="4">PDZ domain-containing protein</fullName>
    </recommendedName>
</protein>
<keyword evidence="1" id="KW-0175">Coiled coil</keyword>
<name>A0AAD8IA36_9APIA</name>
<dbReference type="AlphaFoldDB" id="A0AAD8IA36"/>
<gene>
    <name evidence="2" type="ORF">POM88_028172</name>
</gene>
<dbReference type="Gene3D" id="2.30.42.10">
    <property type="match status" value="1"/>
</dbReference>
<reference evidence="2" key="2">
    <citation type="submission" date="2023-05" db="EMBL/GenBank/DDBJ databases">
        <authorList>
            <person name="Schelkunov M.I."/>
        </authorList>
    </citation>
    <scope>NUCLEOTIDE SEQUENCE</scope>
    <source>
        <strain evidence="2">Hsosn_3</strain>
        <tissue evidence="2">Leaf</tissue>
    </source>
</reference>
<feature type="coiled-coil region" evidence="1">
    <location>
        <begin position="14"/>
        <end position="41"/>
    </location>
</feature>
<dbReference type="SUPFAM" id="SSF50156">
    <property type="entry name" value="PDZ domain-like"/>
    <property type="match status" value="1"/>
</dbReference>
<dbReference type="Proteomes" id="UP001237642">
    <property type="component" value="Unassembled WGS sequence"/>
</dbReference>
<dbReference type="InterPro" id="IPR036034">
    <property type="entry name" value="PDZ_sf"/>
</dbReference>
<comment type="caution">
    <text evidence="2">The sequence shown here is derived from an EMBL/GenBank/DDBJ whole genome shotgun (WGS) entry which is preliminary data.</text>
</comment>
<dbReference type="SUPFAM" id="SSF50494">
    <property type="entry name" value="Trypsin-like serine proteases"/>
    <property type="match status" value="1"/>
</dbReference>
<dbReference type="PANTHER" id="PTHR47389">
    <property type="entry name" value="OS09G0436400 PROTEIN"/>
    <property type="match status" value="1"/>
</dbReference>
<dbReference type="EMBL" id="JAUIZM010000006">
    <property type="protein sequence ID" value="KAK1381428.1"/>
    <property type="molecule type" value="Genomic_DNA"/>
</dbReference>
<proteinExistence type="predicted"/>
<evidence type="ECO:0000313" key="3">
    <source>
        <dbReference type="Proteomes" id="UP001237642"/>
    </source>
</evidence>
<evidence type="ECO:0008006" key="4">
    <source>
        <dbReference type="Google" id="ProtNLM"/>
    </source>
</evidence>
<accession>A0AAD8IA36</accession>